<sequence>RSPNKGVQKQEDKRSNDDKHEIPNKRVESCYSNGNKNKKVHKKDTSNYRKITDDPEDLIRDVQSLFDVKCGCESRIDIRKDECKANNNDTPVYTSS</sequence>
<evidence type="ECO:0000313" key="2">
    <source>
        <dbReference type="Proteomes" id="UP000789920"/>
    </source>
</evidence>
<comment type="caution">
    <text evidence="1">The sequence shown here is derived from an EMBL/GenBank/DDBJ whole genome shotgun (WGS) entry which is preliminary data.</text>
</comment>
<dbReference type="EMBL" id="CAJVQC010098504">
    <property type="protein sequence ID" value="CAG8830097.1"/>
    <property type="molecule type" value="Genomic_DNA"/>
</dbReference>
<protein>
    <submittedName>
        <fullName evidence="1">27567_t:CDS:1</fullName>
    </submittedName>
</protein>
<keyword evidence="2" id="KW-1185">Reference proteome</keyword>
<proteinExistence type="predicted"/>
<organism evidence="1 2">
    <name type="scientific">Racocetra persica</name>
    <dbReference type="NCBI Taxonomy" id="160502"/>
    <lineage>
        <taxon>Eukaryota</taxon>
        <taxon>Fungi</taxon>
        <taxon>Fungi incertae sedis</taxon>
        <taxon>Mucoromycota</taxon>
        <taxon>Glomeromycotina</taxon>
        <taxon>Glomeromycetes</taxon>
        <taxon>Diversisporales</taxon>
        <taxon>Gigasporaceae</taxon>
        <taxon>Racocetra</taxon>
    </lineage>
</organism>
<evidence type="ECO:0000313" key="1">
    <source>
        <dbReference type="EMBL" id="CAG8830097.1"/>
    </source>
</evidence>
<feature type="non-terminal residue" evidence="1">
    <location>
        <position position="96"/>
    </location>
</feature>
<name>A0ACA9S7F3_9GLOM</name>
<dbReference type="Proteomes" id="UP000789920">
    <property type="component" value="Unassembled WGS sequence"/>
</dbReference>
<reference evidence="1" key="1">
    <citation type="submission" date="2021-06" db="EMBL/GenBank/DDBJ databases">
        <authorList>
            <person name="Kallberg Y."/>
            <person name="Tangrot J."/>
            <person name="Rosling A."/>
        </authorList>
    </citation>
    <scope>NUCLEOTIDE SEQUENCE</scope>
    <source>
        <strain evidence="1">MA461A</strain>
    </source>
</reference>
<feature type="non-terminal residue" evidence="1">
    <location>
        <position position="1"/>
    </location>
</feature>
<gene>
    <name evidence="1" type="ORF">RPERSI_LOCUS27695</name>
</gene>
<accession>A0ACA9S7F3</accession>